<dbReference type="EMBL" id="LAJE02000173">
    <property type="protein sequence ID" value="OEO31052.1"/>
    <property type="molecule type" value="Genomic_DNA"/>
</dbReference>
<organism evidence="1 2">
    <name type="scientific">Devosia insulae DS-56</name>
    <dbReference type="NCBI Taxonomy" id="1116389"/>
    <lineage>
        <taxon>Bacteria</taxon>
        <taxon>Pseudomonadati</taxon>
        <taxon>Pseudomonadota</taxon>
        <taxon>Alphaproteobacteria</taxon>
        <taxon>Hyphomicrobiales</taxon>
        <taxon>Devosiaceae</taxon>
        <taxon>Devosia</taxon>
    </lineage>
</organism>
<protein>
    <recommendedName>
        <fullName evidence="3">GIY-YIG domain-containing protein</fullName>
    </recommendedName>
</protein>
<dbReference type="Proteomes" id="UP000095463">
    <property type="component" value="Unassembled WGS sequence"/>
</dbReference>
<dbReference type="InterPro" id="IPR035901">
    <property type="entry name" value="GIY-YIG_endonuc_sf"/>
</dbReference>
<dbReference type="CDD" id="cd10451">
    <property type="entry name" value="GIY-YIG_LuxR_like"/>
    <property type="match status" value="1"/>
</dbReference>
<accession>A0A1E5XR16</accession>
<dbReference type="Gene3D" id="3.40.1440.10">
    <property type="entry name" value="GIY-YIG endonuclease"/>
    <property type="match status" value="1"/>
</dbReference>
<reference evidence="1 2" key="1">
    <citation type="journal article" date="2015" name="Genome Announc.">
        <title>Genome Assemblies of Three Soil-Associated Devosia species: D. insulae, D. limi, and D. soli.</title>
        <authorList>
            <person name="Hassan Y.I."/>
            <person name="Lepp D."/>
            <person name="Zhou T."/>
        </authorList>
    </citation>
    <scope>NUCLEOTIDE SEQUENCE [LARGE SCALE GENOMIC DNA]</scope>
    <source>
        <strain evidence="1 2">DS-56</strain>
    </source>
</reference>
<evidence type="ECO:0000313" key="2">
    <source>
        <dbReference type="Proteomes" id="UP000095463"/>
    </source>
</evidence>
<comment type="caution">
    <text evidence="1">The sequence shown here is derived from an EMBL/GenBank/DDBJ whole genome shotgun (WGS) entry which is preliminary data.</text>
</comment>
<proteinExistence type="predicted"/>
<evidence type="ECO:0008006" key="3">
    <source>
        <dbReference type="Google" id="ProtNLM"/>
    </source>
</evidence>
<dbReference type="RefSeq" id="WP_069909788.1">
    <property type="nucleotide sequence ID" value="NZ_LAJE02000173.1"/>
</dbReference>
<dbReference type="AlphaFoldDB" id="A0A1E5XR16"/>
<sequence>MHAEQKKAALLAYKERKQQMGIYAVVCVPSGQTWVGQTRNLDKLQNRIWFALRLGSERPASLQDAWNTHGQDAFRYDVVAQLADAETAYPEAALKELLATWRDRLGAMSMVST</sequence>
<gene>
    <name evidence="1" type="ORF">VW23_018360</name>
</gene>
<dbReference type="SUPFAM" id="SSF82771">
    <property type="entry name" value="GIY-YIG endonuclease"/>
    <property type="match status" value="1"/>
</dbReference>
<name>A0A1E5XR16_9HYPH</name>
<keyword evidence="2" id="KW-1185">Reference proteome</keyword>
<evidence type="ECO:0000313" key="1">
    <source>
        <dbReference type="EMBL" id="OEO31052.1"/>
    </source>
</evidence>